<dbReference type="EMBL" id="CP014812">
    <property type="protein sequence ID" value="AMR76098.1"/>
    <property type="molecule type" value="Genomic_DNA"/>
</dbReference>
<reference evidence="1 2" key="1">
    <citation type="submission" date="2016-03" db="EMBL/GenBank/DDBJ databases">
        <title>Borrelia hermsii Genome sequencing and assembly.</title>
        <authorList>
            <person name="Bontemps-Gallo S."/>
            <person name="Stewart S."/>
        </authorList>
    </citation>
    <scope>NUCLEOTIDE SEQUENCE [LARGE SCALE GENOMIC DNA]</scope>
    <source>
        <strain evidence="1 2">DAH-2E7</strain>
        <plasmid evidence="2">lp32-1 sequence</plasmid>
    </source>
</reference>
<protein>
    <submittedName>
        <fullName evidence="1">Uncharacterized protein</fullName>
    </submittedName>
</protein>
<organism evidence="1 2">
    <name type="scientific">Borrelia hermsii</name>
    <dbReference type="NCBI Taxonomy" id="140"/>
    <lineage>
        <taxon>Bacteria</taxon>
        <taxon>Pseudomonadati</taxon>
        <taxon>Spirochaetota</taxon>
        <taxon>Spirochaetia</taxon>
        <taxon>Spirochaetales</taxon>
        <taxon>Borreliaceae</taxon>
        <taxon>Borrelia</taxon>
    </lineage>
</organism>
<geneLocation type="plasmid" evidence="2">
    <name>lp32-1 sequence</name>
</geneLocation>
<gene>
    <name evidence="1" type="ORF">A0V01_05740</name>
</gene>
<evidence type="ECO:0000313" key="1">
    <source>
        <dbReference type="EMBL" id="AMR76098.1"/>
    </source>
</evidence>
<evidence type="ECO:0000313" key="2">
    <source>
        <dbReference type="Proteomes" id="UP000075229"/>
    </source>
</evidence>
<sequence length="69" mass="8095">MYSYVLNSNSITKSEVTNTNDIISKMNSNNISEVWKAYKSMHRFKRIDAISERKILTLLQINNLNPFKK</sequence>
<dbReference type="Proteomes" id="UP000075229">
    <property type="component" value="Plasmid Unnamed"/>
</dbReference>
<dbReference type="AlphaFoldDB" id="A0AAN0X6J0"/>
<keyword evidence="1" id="KW-0614">Plasmid</keyword>
<proteinExistence type="predicted"/>
<accession>A0AAN0X6J0</accession>
<name>A0AAN0X6J0_BORHE</name>